<name>A0AAD8N9E9_9APIA</name>
<dbReference type="GO" id="GO:0016788">
    <property type="term" value="F:hydrolase activity, acting on ester bonds"/>
    <property type="evidence" value="ECO:0007669"/>
    <property type="project" value="InterPro"/>
</dbReference>
<dbReference type="Proteomes" id="UP001237642">
    <property type="component" value="Unassembled WGS sequence"/>
</dbReference>
<dbReference type="InterPro" id="IPR001087">
    <property type="entry name" value="GDSL"/>
</dbReference>
<dbReference type="AlphaFoldDB" id="A0AAD8N9E9"/>
<comment type="caution">
    <text evidence="3">The sequence shown here is derived from an EMBL/GenBank/DDBJ whole genome shotgun (WGS) entry which is preliminary data.</text>
</comment>
<accession>A0AAD8N9E9</accession>
<dbReference type="PANTHER" id="PTHR22835">
    <property type="entry name" value="ZINC FINGER FYVE DOMAIN CONTAINING PROTEIN"/>
    <property type="match status" value="1"/>
</dbReference>
<gene>
    <name evidence="3" type="ORF">POM88_001189</name>
</gene>
<dbReference type="Gene3D" id="3.40.50.1110">
    <property type="entry name" value="SGNH hydrolase"/>
    <property type="match status" value="1"/>
</dbReference>
<dbReference type="PANTHER" id="PTHR22835:SF536">
    <property type="entry name" value="OS05G0401000 PROTEIN"/>
    <property type="match status" value="1"/>
</dbReference>
<reference evidence="3" key="1">
    <citation type="submission" date="2023-02" db="EMBL/GenBank/DDBJ databases">
        <title>Genome of toxic invasive species Heracleum sosnowskyi carries increased number of genes despite the absence of recent whole-genome duplications.</title>
        <authorList>
            <person name="Schelkunov M."/>
            <person name="Shtratnikova V."/>
            <person name="Makarenko M."/>
            <person name="Klepikova A."/>
            <person name="Omelchenko D."/>
            <person name="Novikova G."/>
            <person name="Obukhova E."/>
            <person name="Bogdanov V."/>
            <person name="Penin A."/>
            <person name="Logacheva M."/>
        </authorList>
    </citation>
    <scope>NUCLEOTIDE SEQUENCE</scope>
    <source>
        <strain evidence="3">Hsosn_3</strain>
        <tissue evidence="3">Leaf</tissue>
    </source>
</reference>
<comment type="similarity">
    <text evidence="1">Belongs to the 'GDSL' lipolytic enzyme family.</text>
</comment>
<reference evidence="3" key="2">
    <citation type="submission" date="2023-05" db="EMBL/GenBank/DDBJ databases">
        <authorList>
            <person name="Schelkunov M.I."/>
        </authorList>
    </citation>
    <scope>NUCLEOTIDE SEQUENCE</scope>
    <source>
        <strain evidence="3">Hsosn_3</strain>
        <tissue evidence="3">Leaf</tissue>
    </source>
</reference>
<protein>
    <submittedName>
        <fullName evidence="3">GDSL-like Lipase/Acylhydrolase superfamily protein</fullName>
    </submittedName>
</protein>
<evidence type="ECO:0000313" key="3">
    <source>
        <dbReference type="EMBL" id="KAK1401584.1"/>
    </source>
</evidence>
<organism evidence="3 4">
    <name type="scientific">Heracleum sosnowskyi</name>
    <dbReference type="NCBI Taxonomy" id="360622"/>
    <lineage>
        <taxon>Eukaryota</taxon>
        <taxon>Viridiplantae</taxon>
        <taxon>Streptophyta</taxon>
        <taxon>Embryophyta</taxon>
        <taxon>Tracheophyta</taxon>
        <taxon>Spermatophyta</taxon>
        <taxon>Magnoliopsida</taxon>
        <taxon>eudicotyledons</taxon>
        <taxon>Gunneridae</taxon>
        <taxon>Pentapetalae</taxon>
        <taxon>asterids</taxon>
        <taxon>campanulids</taxon>
        <taxon>Apiales</taxon>
        <taxon>Apiaceae</taxon>
        <taxon>Apioideae</taxon>
        <taxon>apioid superclade</taxon>
        <taxon>Tordylieae</taxon>
        <taxon>Tordyliinae</taxon>
        <taxon>Heracleum</taxon>
    </lineage>
</organism>
<sequence length="237" mass="26155">MTTDDFNHQAAFNFGDSNSDTGGLIAGVSERLDPPNGQTYFKNPSGRFCNGRLIIDFLMDAMDMSFLNAYMDTIGAPSFKKGCNFAVAGSTILPATASFVSPFSFAIQIAQFVRFKARVLEIQMRTKKLNKYLPSADSFPKGLYMFDIAQNDLAGSFYSNSSDQVLYSIPTILLEFETGFKKLYDEGARNFWIHNTCPLGCLPQNIAKFGTDSSKFDELGCVTTHNQASKLLVILGQ</sequence>
<dbReference type="EMBL" id="JAUIZM010000001">
    <property type="protein sequence ID" value="KAK1401584.1"/>
    <property type="molecule type" value="Genomic_DNA"/>
</dbReference>
<dbReference type="InterPro" id="IPR036514">
    <property type="entry name" value="SGNH_hydro_sf"/>
</dbReference>
<keyword evidence="2" id="KW-0325">Glycoprotein</keyword>
<evidence type="ECO:0000256" key="2">
    <source>
        <dbReference type="ARBA" id="ARBA00023180"/>
    </source>
</evidence>
<evidence type="ECO:0000256" key="1">
    <source>
        <dbReference type="ARBA" id="ARBA00008668"/>
    </source>
</evidence>
<evidence type="ECO:0000313" key="4">
    <source>
        <dbReference type="Proteomes" id="UP001237642"/>
    </source>
</evidence>
<keyword evidence="4" id="KW-1185">Reference proteome</keyword>
<proteinExistence type="inferred from homology"/>
<dbReference type="Pfam" id="PF00657">
    <property type="entry name" value="Lipase_GDSL"/>
    <property type="match status" value="1"/>
</dbReference>